<protein>
    <submittedName>
        <fullName evidence="1">Uncharacterized protein</fullName>
    </submittedName>
</protein>
<reference evidence="1" key="1">
    <citation type="submission" date="2022-04" db="EMBL/GenBank/DDBJ databases">
        <title>Genome of the entomopathogenic fungus Entomophthora muscae.</title>
        <authorList>
            <person name="Elya C."/>
            <person name="Lovett B.R."/>
            <person name="Lee E."/>
            <person name="Macias A.M."/>
            <person name="Hajek A.E."/>
            <person name="De Bivort B.L."/>
            <person name="Kasson M.T."/>
            <person name="De Fine Licht H.H."/>
            <person name="Stajich J.E."/>
        </authorList>
    </citation>
    <scope>NUCLEOTIDE SEQUENCE</scope>
    <source>
        <strain evidence="1">Berkeley</strain>
    </source>
</reference>
<keyword evidence="2" id="KW-1185">Reference proteome</keyword>
<dbReference type="EMBL" id="QTSX02003660">
    <property type="protein sequence ID" value="KAJ9069081.1"/>
    <property type="molecule type" value="Genomic_DNA"/>
</dbReference>
<gene>
    <name evidence="1" type="ORF">DSO57_1022102</name>
</gene>
<accession>A0ACC2T3Q0</accession>
<dbReference type="Proteomes" id="UP001165960">
    <property type="component" value="Unassembled WGS sequence"/>
</dbReference>
<comment type="caution">
    <text evidence="1">The sequence shown here is derived from an EMBL/GenBank/DDBJ whole genome shotgun (WGS) entry which is preliminary data.</text>
</comment>
<evidence type="ECO:0000313" key="2">
    <source>
        <dbReference type="Proteomes" id="UP001165960"/>
    </source>
</evidence>
<organism evidence="1 2">
    <name type="scientific">Entomophthora muscae</name>
    <dbReference type="NCBI Taxonomy" id="34485"/>
    <lineage>
        <taxon>Eukaryota</taxon>
        <taxon>Fungi</taxon>
        <taxon>Fungi incertae sedis</taxon>
        <taxon>Zoopagomycota</taxon>
        <taxon>Entomophthoromycotina</taxon>
        <taxon>Entomophthoromycetes</taxon>
        <taxon>Entomophthorales</taxon>
        <taxon>Entomophthoraceae</taxon>
        <taxon>Entomophthora</taxon>
    </lineage>
</organism>
<evidence type="ECO:0000313" key="1">
    <source>
        <dbReference type="EMBL" id="KAJ9069081.1"/>
    </source>
</evidence>
<sequence>MFFVYFPLERKRAKMLWTKEWRSKTLMGYMVLGVCILSLTFTAFLLFQSGTKLARVWVIVTGALSTLFVVSKIIPQIHQTWRTKELGALSLSSVFLQILGSSGAMAVLILDHGLSAYIVWISHCMCAILELVLVLLCLVLIYCKPRNKN</sequence>
<name>A0ACC2T3Q0_9FUNG</name>
<proteinExistence type="predicted"/>